<dbReference type="InterPro" id="IPR052103">
    <property type="entry name" value="Dual_spec_Phospatases"/>
</dbReference>
<comment type="similarity">
    <text evidence="1">Belongs to the protein-tyrosine phosphatase family. Non-receptor class dual specificity subfamily.</text>
</comment>
<evidence type="ECO:0000256" key="1">
    <source>
        <dbReference type="ARBA" id="ARBA00008601"/>
    </source>
</evidence>
<dbReference type="InterPro" id="IPR016130">
    <property type="entry name" value="Tyr_Pase_AS"/>
</dbReference>
<dbReference type="PANTHER" id="PTHR45961">
    <property type="entry name" value="IP21249P"/>
    <property type="match status" value="1"/>
</dbReference>
<evidence type="ECO:0008006" key="8">
    <source>
        <dbReference type="Google" id="ProtNLM"/>
    </source>
</evidence>
<evidence type="ECO:0000313" key="6">
    <source>
        <dbReference type="EMBL" id="KAJ8497134.1"/>
    </source>
</evidence>
<dbReference type="CDD" id="cd14498">
    <property type="entry name" value="DSP"/>
    <property type="match status" value="1"/>
</dbReference>
<accession>A0AAD7XIE0</accession>
<dbReference type="Pfam" id="PF00782">
    <property type="entry name" value="DSPc"/>
    <property type="match status" value="1"/>
</dbReference>
<feature type="domain" description="Tyrosine-protein phosphatase" evidence="4">
    <location>
        <begin position="67"/>
        <end position="208"/>
    </location>
</feature>
<dbReference type="PRINTS" id="PR01908">
    <property type="entry name" value="ADSPHPHTASE"/>
</dbReference>
<dbReference type="Gene3D" id="3.90.190.10">
    <property type="entry name" value="Protein tyrosine phosphatase superfamily"/>
    <property type="match status" value="1"/>
</dbReference>
<sequence>MPNVTVEILPLKAPHTPVHPCVGRSPPNADTVVSMLRSLTVDDDYFHRRALRNMCIQKSPMDDFLPQASEIIPGLFLSDMYTATSPAVIQRLGITHVASILRKPWHRYPKSIRHLCVPIDDVDNANLLDYLDATVRWIHSALGGGGRVLVHCVWGMSRSASVAIAYLIKARSMSLDEALNLARTRRRVVRPNQGFMAQLKVYERVTRLREAQARKKAEASAAANVEDFDLDALARRVGVAAPS</sequence>
<dbReference type="SMART" id="SM00195">
    <property type="entry name" value="DSPc"/>
    <property type="match status" value="1"/>
</dbReference>
<keyword evidence="3" id="KW-0904">Protein phosphatase</keyword>
<name>A0AAD7XIE0_9APHY</name>
<reference evidence="6" key="1">
    <citation type="submission" date="2022-11" db="EMBL/GenBank/DDBJ databases">
        <title>Genome Sequence of Cubamyces cubensis.</title>
        <authorList>
            <person name="Buettner E."/>
        </authorList>
    </citation>
    <scope>NUCLEOTIDE SEQUENCE</scope>
    <source>
        <strain evidence="6">MPL-01</strain>
    </source>
</reference>
<dbReference type="InterPro" id="IPR020422">
    <property type="entry name" value="TYR_PHOSPHATASE_DUAL_dom"/>
</dbReference>
<dbReference type="Proteomes" id="UP001215151">
    <property type="component" value="Unassembled WGS sequence"/>
</dbReference>
<dbReference type="SUPFAM" id="SSF52799">
    <property type="entry name" value="(Phosphotyrosine protein) phosphatases II"/>
    <property type="match status" value="1"/>
</dbReference>
<dbReference type="PROSITE" id="PS00383">
    <property type="entry name" value="TYR_PHOSPHATASE_1"/>
    <property type="match status" value="1"/>
</dbReference>
<evidence type="ECO:0000313" key="7">
    <source>
        <dbReference type="Proteomes" id="UP001215151"/>
    </source>
</evidence>
<dbReference type="InterPro" id="IPR029021">
    <property type="entry name" value="Prot-tyrosine_phosphatase-like"/>
</dbReference>
<keyword evidence="2" id="KW-0378">Hydrolase</keyword>
<dbReference type="GO" id="GO:0004721">
    <property type="term" value="F:phosphoprotein phosphatase activity"/>
    <property type="evidence" value="ECO:0007669"/>
    <property type="project" value="UniProtKB-KW"/>
</dbReference>
<evidence type="ECO:0000256" key="3">
    <source>
        <dbReference type="ARBA" id="ARBA00022912"/>
    </source>
</evidence>
<dbReference type="GO" id="GO:0005737">
    <property type="term" value="C:cytoplasm"/>
    <property type="evidence" value="ECO:0007669"/>
    <property type="project" value="TreeGrafter"/>
</dbReference>
<dbReference type="PROSITE" id="PS50054">
    <property type="entry name" value="TYR_PHOSPHATASE_DUAL"/>
    <property type="match status" value="1"/>
</dbReference>
<comment type="caution">
    <text evidence="6">The sequence shown here is derived from an EMBL/GenBank/DDBJ whole genome shotgun (WGS) entry which is preliminary data.</text>
</comment>
<dbReference type="AlphaFoldDB" id="A0AAD7XIE0"/>
<proteinExistence type="inferred from homology"/>
<dbReference type="PANTHER" id="PTHR45961:SF6">
    <property type="entry name" value="IP21249P"/>
    <property type="match status" value="1"/>
</dbReference>
<dbReference type="EMBL" id="JAPEVG010000008">
    <property type="protein sequence ID" value="KAJ8497134.1"/>
    <property type="molecule type" value="Genomic_DNA"/>
</dbReference>
<dbReference type="InterPro" id="IPR000340">
    <property type="entry name" value="Dual-sp_phosphatase_cat-dom"/>
</dbReference>
<evidence type="ECO:0000259" key="5">
    <source>
        <dbReference type="PROSITE" id="PS50056"/>
    </source>
</evidence>
<feature type="domain" description="Tyrosine specific protein phosphatases" evidence="5">
    <location>
        <begin position="125"/>
        <end position="186"/>
    </location>
</feature>
<organism evidence="6 7">
    <name type="scientific">Trametes cubensis</name>
    <dbReference type="NCBI Taxonomy" id="1111947"/>
    <lineage>
        <taxon>Eukaryota</taxon>
        <taxon>Fungi</taxon>
        <taxon>Dikarya</taxon>
        <taxon>Basidiomycota</taxon>
        <taxon>Agaricomycotina</taxon>
        <taxon>Agaricomycetes</taxon>
        <taxon>Polyporales</taxon>
        <taxon>Polyporaceae</taxon>
        <taxon>Trametes</taxon>
    </lineage>
</organism>
<dbReference type="PROSITE" id="PS50056">
    <property type="entry name" value="TYR_PHOSPHATASE_2"/>
    <property type="match status" value="1"/>
</dbReference>
<protein>
    <recommendedName>
        <fullName evidence="8">Protein-tyrosine-phosphatase</fullName>
    </recommendedName>
</protein>
<keyword evidence="7" id="KW-1185">Reference proteome</keyword>
<gene>
    <name evidence="6" type="ORF">ONZ51_g687</name>
</gene>
<dbReference type="InterPro" id="IPR000387">
    <property type="entry name" value="Tyr_Pase_dom"/>
</dbReference>
<evidence type="ECO:0000259" key="4">
    <source>
        <dbReference type="PROSITE" id="PS50054"/>
    </source>
</evidence>
<evidence type="ECO:0000256" key="2">
    <source>
        <dbReference type="ARBA" id="ARBA00022801"/>
    </source>
</evidence>